<dbReference type="EMBL" id="JAABOJ010000004">
    <property type="protein sequence ID" value="KAF3287631.1"/>
    <property type="molecule type" value="Genomic_DNA"/>
</dbReference>
<accession>A0A7C8VFV4</accession>
<dbReference type="SUPFAM" id="SSF48403">
    <property type="entry name" value="Ankyrin repeat"/>
    <property type="match status" value="1"/>
</dbReference>
<feature type="repeat" description="ANK" evidence="3">
    <location>
        <begin position="449"/>
        <end position="481"/>
    </location>
</feature>
<feature type="region of interest" description="Disordered" evidence="4">
    <location>
        <begin position="174"/>
        <end position="195"/>
    </location>
</feature>
<dbReference type="Proteomes" id="UP000474640">
    <property type="component" value="Unassembled WGS sequence"/>
</dbReference>
<protein>
    <submittedName>
        <fullName evidence="5">Uncharacterized protein</fullName>
    </submittedName>
</protein>
<evidence type="ECO:0000256" key="4">
    <source>
        <dbReference type="SAM" id="MobiDB-lite"/>
    </source>
</evidence>
<evidence type="ECO:0000256" key="2">
    <source>
        <dbReference type="ARBA" id="ARBA00023043"/>
    </source>
</evidence>
<dbReference type="PANTHER" id="PTHR24161:SF119">
    <property type="entry name" value="ANKYRIN REPEAT DOMAIN 44"/>
    <property type="match status" value="1"/>
</dbReference>
<evidence type="ECO:0000256" key="3">
    <source>
        <dbReference type="PROSITE-ProRule" id="PRU00023"/>
    </source>
</evidence>
<dbReference type="SMART" id="SM00248">
    <property type="entry name" value="ANK"/>
    <property type="match status" value="3"/>
</dbReference>
<dbReference type="OrthoDB" id="426293at2759"/>
<sequence>MIQTILPPDLVANEPSRLDPFLESDLDLILCHLRKDLGGDVCREILNEVWAKAYDGGRHEAFQYLRKHNSIQYLATKGLDHPWLAAMRRGGYDSARYFREKGARYQFTTVLHDTSCACGDGSETWFDNIRKLRIERYLDSIPLRDVVSIDEAHEILWAIFALVTGILASQSGSERETLGPNLKSRERYPRHGKESHPDQVYHERILLHNMDRVSSLKRLLPRVARDFWNAAGTDLSNQSKDDALITLNIGRLLVLYSAWIQSYYGMEIEVSLRCYFTLGAELNKSDRHTIEVDDFFCYSPSHMRRDLYICAQALLKRQFQGSVSGKVEEIPQLENSIRDFIQALAFGPTPFYLNPLGLAVRLQHYEAMGLLTSHGADPWIEASQLHQGDRIQGLSAMACATRNDLQTNSSISGPAPQDQKDKPEHIFLATANAVGVDLQVDFDKAGNLTGKTLLHYAIEHSSESVVKLLLDLGANTSVVDNEMRTALHVAVTVDPSEQSFGILSEIIERDGGKSPGKLDNKGRTPYELAKSLHAHNNEYWARISGPLETAEMMTFSSIQRNWESAVKRAANSQPVEGKVDYWMEFSDTDTWEGGTEDSLSD</sequence>
<comment type="caution">
    <text evidence="5">The sequence shown here is derived from an EMBL/GenBank/DDBJ whole genome shotgun (WGS) entry which is preliminary data.</text>
</comment>
<keyword evidence="1" id="KW-0677">Repeat</keyword>
<name>A0A7C8VFV4_ORBOL</name>
<evidence type="ECO:0000256" key="1">
    <source>
        <dbReference type="ARBA" id="ARBA00022737"/>
    </source>
</evidence>
<evidence type="ECO:0000313" key="5">
    <source>
        <dbReference type="EMBL" id="KAF3287631.1"/>
    </source>
</evidence>
<dbReference type="PROSITE" id="PS50297">
    <property type="entry name" value="ANK_REP_REGION"/>
    <property type="match status" value="1"/>
</dbReference>
<dbReference type="InterPro" id="IPR002110">
    <property type="entry name" value="Ankyrin_rpt"/>
</dbReference>
<evidence type="ECO:0000313" key="6">
    <source>
        <dbReference type="Proteomes" id="UP000474640"/>
    </source>
</evidence>
<dbReference type="PANTHER" id="PTHR24161">
    <property type="entry name" value="ANK_REP_REGION DOMAIN-CONTAINING PROTEIN-RELATED"/>
    <property type="match status" value="1"/>
</dbReference>
<dbReference type="InterPro" id="IPR036770">
    <property type="entry name" value="Ankyrin_rpt-contain_sf"/>
</dbReference>
<organism evidence="5 6">
    <name type="scientific">Orbilia oligospora</name>
    <name type="common">Nematode-trapping fungus</name>
    <name type="synonym">Arthrobotrys oligospora</name>
    <dbReference type="NCBI Taxonomy" id="2813651"/>
    <lineage>
        <taxon>Eukaryota</taxon>
        <taxon>Fungi</taxon>
        <taxon>Dikarya</taxon>
        <taxon>Ascomycota</taxon>
        <taxon>Pezizomycotina</taxon>
        <taxon>Orbiliomycetes</taxon>
        <taxon>Orbiliales</taxon>
        <taxon>Orbiliaceae</taxon>
        <taxon>Orbilia</taxon>
    </lineage>
</organism>
<reference evidence="5 6" key="1">
    <citation type="submission" date="2020-01" db="EMBL/GenBank/DDBJ databases">
        <authorList>
            <person name="Palmer J.M."/>
        </authorList>
    </citation>
    <scope>NUCLEOTIDE SEQUENCE [LARGE SCALE GENOMIC DNA]</scope>
    <source>
        <strain evidence="5 6">TWF970</strain>
    </source>
</reference>
<dbReference type="PROSITE" id="PS50088">
    <property type="entry name" value="ANK_REPEAT"/>
    <property type="match status" value="1"/>
</dbReference>
<keyword evidence="2 3" id="KW-0040">ANK repeat</keyword>
<dbReference type="Pfam" id="PF12796">
    <property type="entry name" value="Ank_2"/>
    <property type="match status" value="1"/>
</dbReference>
<dbReference type="Gene3D" id="1.25.40.20">
    <property type="entry name" value="Ankyrin repeat-containing domain"/>
    <property type="match status" value="1"/>
</dbReference>
<gene>
    <name evidence="5" type="ORF">TWF970_007341</name>
</gene>
<dbReference type="AlphaFoldDB" id="A0A7C8VFV4"/>
<proteinExistence type="predicted"/>